<dbReference type="InterPro" id="IPR020904">
    <property type="entry name" value="Sc_DH/Rdtase_CS"/>
</dbReference>
<dbReference type="AlphaFoldDB" id="A0A3N2BEM9"/>
<dbReference type="Proteomes" id="UP000280668">
    <property type="component" value="Unassembled WGS sequence"/>
</dbReference>
<dbReference type="FunFam" id="3.40.50.720:FF:000084">
    <property type="entry name" value="Short-chain dehydrogenase reductase"/>
    <property type="match status" value="1"/>
</dbReference>
<dbReference type="EMBL" id="RKHK01000001">
    <property type="protein sequence ID" value="ROR73675.1"/>
    <property type="molecule type" value="Genomic_DNA"/>
</dbReference>
<dbReference type="Gene3D" id="3.40.50.720">
    <property type="entry name" value="NAD(P)-binding Rossmann-like Domain"/>
    <property type="match status" value="1"/>
</dbReference>
<proteinExistence type="inferred from homology"/>
<feature type="domain" description="Ketoreductase" evidence="3">
    <location>
        <begin position="7"/>
        <end position="175"/>
    </location>
</feature>
<evidence type="ECO:0000313" key="5">
    <source>
        <dbReference type="Proteomes" id="UP000280668"/>
    </source>
</evidence>
<organism evidence="4 5">
    <name type="scientific">Bogoriella caseilytica</name>
    <dbReference type="NCBI Taxonomy" id="56055"/>
    <lineage>
        <taxon>Bacteria</taxon>
        <taxon>Bacillati</taxon>
        <taxon>Actinomycetota</taxon>
        <taxon>Actinomycetes</taxon>
        <taxon>Micrococcales</taxon>
        <taxon>Bogoriellaceae</taxon>
        <taxon>Bogoriella</taxon>
    </lineage>
</organism>
<dbReference type="GO" id="GO:0016616">
    <property type="term" value="F:oxidoreductase activity, acting on the CH-OH group of donors, NAD or NADP as acceptor"/>
    <property type="evidence" value="ECO:0007669"/>
    <property type="project" value="UniProtKB-ARBA"/>
</dbReference>
<evidence type="ECO:0000259" key="3">
    <source>
        <dbReference type="SMART" id="SM00822"/>
    </source>
</evidence>
<dbReference type="InterPro" id="IPR057326">
    <property type="entry name" value="KR_dom"/>
</dbReference>
<dbReference type="RefSeq" id="WP_123304067.1">
    <property type="nucleotide sequence ID" value="NZ_RKHK01000001.1"/>
</dbReference>
<dbReference type="InterPro" id="IPR002347">
    <property type="entry name" value="SDR_fam"/>
</dbReference>
<evidence type="ECO:0000256" key="2">
    <source>
        <dbReference type="ARBA" id="ARBA00023002"/>
    </source>
</evidence>
<evidence type="ECO:0000256" key="1">
    <source>
        <dbReference type="ARBA" id="ARBA00006484"/>
    </source>
</evidence>
<keyword evidence="2" id="KW-0560">Oxidoreductase</keyword>
<dbReference type="SMART" id="SM00822">
    <property type="entry name" value="PKS_KR"/>
    <property type="match status" value="1"/>
</dbReference>
<dbReference type="PRINTS" id="PR00081">
    <property type="entry name" value="GDHRDH"/>
</dbReference>
<dbReference type="PROSITE" id="PS00061">
    <property type="entry name" value="ADH_SHORT"/>
    <property type="match status" value="1"/>
</dbReference>
<gene>
    <name evidence="4" type="ORF">EDD31_2063</name>
</gene>
<dbReference type="SUPFAM" id="SSF51735">
    <property type="entry name" value="NAD(P)-binding Rossmann-fold domains"/>
    <property type="match status" value="1"/>
</dbReference>
<keyword evidence="5" id="KW-1185">Reference proteome</keyword>
<dbReference type="Pfam" id="PF13561">
    <property type="entry name" value="adh_short_C2"/>
    <property type="match status" value="1"/>
</dbReference>
<name>A0A3N2BEM9_9MICO</name>
<sequence>MIDLRGAVVVVTGARGAIGSVIARRFAEQGAIVAGLDLAATDTGAVPIRACDVSDPEQARAAINAVVAEHGRLDVLVNNAGINVTGAVEDLDPGAWDQCFAVNTRGVFVMCQAAIATMKSQRSGRIINAASFAATIPSVGAAAYAASKAAVVQFTRVLAGELGPWNVTANCYAPGMIPSAMNGFAALPAAEQEELLDTLTLRRWGTAEEVADAVCYLASDLARYTTGTVLDVSGGKFATQRPQAAYRAVGEREEC</sequence>
<protein>
    <submittedName>
        <fullName evidence="4">3-oxoacyl-[acyl-carrier protein] reductase</fullName>
    </submittedName>
</protein>
<reference evidence="4 5" key="1">
    <citation type="submission" date="2018-11" db="EMBL/GenBank/DDBJ databases">
        <title>Sequencing the genomes of 1000 actinobacteria strains.</title>
        <authorList>
            <person name="Klenk H.-P."/>
        </authorList>
    </citation>
    <scope>NUCLEOTIDE SEQUENCE [LARGE SCALE GENOMIC DNA]</scope>
    <source>
        <strain evidence="4 5">DSM 11294</strain>
    </source>
</reference>
<comment type="caution">
    <text evidence="4">The sequence shown here is derived from an EMBL/GenBank/DDBJ whole genome shotgun (WGS) entry which is preliminary data.</text>
</comment>
<comment type="similarity">
    <text evidence="1">Belongs to the short-chain dehydrogenases/reductases (SDR) family.</text>
</comment>
<evidence type="ECO:0000313" key="4">
    <source>
        <dbReference type="EMBL" id="ROR73675.1"/>
    </source>
</evidence>
<dbReference type="PANTHER" id="PTHR42760">
    <property type="entry name" value="SHORT-CHAIN DEHYDROGENASES/REDUCTASES FAMILY MEMBER"/>
    <property type="match status" value="1"/>
</dbReference>
<dbReference type="OrthoDB" id="286404at2"/>
<accession>A0A3N2BEM9</accession>
<dbReference type="PRINTS" id="PR00080">
    <property type="entry name" value="SDRFAMILY"/>
</dbReference>
<dbReference type="InterPro" id="IPR036291">
    <property type="entry name" value="NAD(P)-bd_dom_sf"/>
</dbReference>